<dbReference type="Proteomes" id="UP000614221">
    <property type="component" value="Unassembled WGS sequence"/>
</dbReference>
<comment type="caution">
    <text evidence="2">The sequence shown here is derived from an EMBL/GenBank/DDBJ whole genome shotgun (WGS) entry which is preliminary data.</text>
</comment>
<feature type="domain" description="Methyltransferase" evidence="1">
    <location>
        <begin position="45"/>
        <end position="135"/>
    </location>
</feature>
<name>A0A830EM79_9EURY</name>
<protein>
    <recommendedName>
        <fullName evidence="1">Methyltransferase domain-containing protein</fullName>
    </recommendedName>
</protein>
<dbReference type="PANTHER" id="PTHR44068">
    <property type="entry name" value="ZGC:194242"/>
    <property type="match status" value="1"/>
</dbReference>
<proteinExistence type="predicted"/>
<dbReference type="InterPro" id="IPR041698">
    <property type="entry name" value="Methyltransf_25"/>
</dbReference>
<dbReference type="OrthoDB" id="8915at2157"/>
<dbReference type="InterPro" id="IPR050447">
    <property type="entry name" value="Erg6_SMT_methyltransf"/>
</dbReference>
<dbReference type="AlphaFoldDB" id="A0A830EM79"/>
<dbReference type="RefSeq" id="WP_188978805.1">
    <property type="nucleotide sequence ID" value="NZ_BMPD01000004.1"/>
</dbReference>
<organism evidence="2 3">
    <name type="scientific">Haloarcula sebkhae</name>
    <dbReference type="NCBI Taxonomy" id="932660"/>
    <lineage>
        <taxon>Archaea</taxon>
        <taxon>Methanobacteriati</taxon>
        <taxon>Methanobacteriota</taxon>
        <taxon>Stenosarchaea group</taxon>
        <taxon>Halobacteria</taxon>
        <taxon>Halobacteriales</taxon>
        <taxon>Haloarculaceae</taxon>
        <taxon>Haloarcula</taxon>
    </lineage>
</organism>
<dbReference type="Pfam" id="PF13649">
    <property type="entry name" value="Methyltransf_25"/>
    <property type="match status" value="1"/>
</dbReference>
<dbReference type="SUPFAM" id="SSF53335">
    <property type="entry name" value="S-adenosyl-L-methionine-dependent methyltransferases"/>
    <property type="match status" value="1"/>
</dbReference>
<dbReference type="PANTHER" id="PTHR44068:SF11">
    <property type="entry name" value="GERANYL DIPHOSPHATE 2-C-METHYLTRANSFERASE"/>
    <property type="match status" value="1"/>
</dbReference>
<dbReference type="InterPro" id="IPR029063">
    <property type="entry name" value="SAM-dependent_MTases_sf"/>
</dbReference>
<dbReference type="EMBL" id="BMPD01000004">
    <property type="protein sequence ID" value="GGK73871.1"/>
    <property type="molecule type" value="Genomic_DNA"/>
</dbReference>
<reference evidence="2" key="2">
    <citation type="submission" date="2020-09" db="EMBL/GenBank/DDBJ databases">
        <authorList>
            <person name="Sun Q."/>
            <person name="Ohkuma M."/>
        </authorList>
    </citation>
    <scope>NUCLEOTIDE SEQUENCE</scope>
    <source>
        <strain evidence="2">JCM 19018</strain>
    </source>
</reference>
<gene>
    <name evidence="2" type="ORF">GCM10009067_27700</name>
</gene>
<evidence type="ECO:0000313" key="2">
    <source>
        <dbReference type="EMBL" id="GGK73871.1"/>
    </source>
</evidence>
<dbReference type="CDD" id="cd02440">
    <property type="entry name" value="AdoMet_MTases"/>
    <property type="match status" value="1"/>
</dbReference>
<reference evidence="2" key="1">
    <citation type="journal article" date="2014" name="Int. J. Syst. Evol. Microbiol.">
        <title>Complete genome sequence of Corynebacterium casei LMG S-19264T (=DSM 44701T), isolated from a smear-ripened cheese.</title>
        <authorList>
            <consortium name="US DOE Joint Genome Institute (JGI-PGF)"/>
            <person name="Walter F."/>
            <person name="Albersmeier A."/>
            <person name="Kalinowski J."/>
            <person name="Ruckert C."/>
        </authorList>
    </citation>
    <scope>NUCLEOTIDE SEQUENCE</scope>
    <source>
        <strain evidence="2">JCM 19018</strain>
    </source>
</reference>
<sequence length="207" mass="23197">MSEKQTIRQGYDELAETYASRRSVDERELRILTTFLNSLLEPHRILDAGCGQGTPVLSRLCKEATAIGLDFSQEQLRIAADTVPTARLVHGDMMTLPFRDDVFDAITAYDSLIHLPLSDYQTAIEEFSRVLCPGGRVLLSEAPEEFERTNSNWLDSNVEMRWSMAGAQATRTQLQNAGFTVVNEWDAPDRDDGDDPKPPFFAARLVA</sequence>
<dbReference type="Gene3D" id="3.40.50.150">
    <property type="entry name" value="Vaccinia Virus protein VP39"/>
    <property type="match status" value="1"/>
</dbReference>
<evidence type="ECO:0000259" key="1">
    <source>
        <dbReference type="Pfam" id="PF13649"/>
    </source>
</evidence>
<accession>A0A830EM79</accession>
<evidence type="ECO:0000313" key="3">
    <source>
        <dbReference type="Proteomes" id="UP000614221"/>
    </source>
</evidence>